<dbReference type="PROSITE" id="PS00181">
    <property type="entry name" value="GLNA_ATP"/>
    <property type="match status" value="1"/>
</dbReference>
<accession>A0A382IDW0</accession>
<dbReference type="PROSITE" id="PS51986">
    <property type="entry name" value="GS_BETA_GRASP"/>
    <property type="match status" value="1"/>
</dbReference>
<dbReference type="Pfam" id="PF00120">
    <property type="entry name" value="Gln-synt_C"/>
    <property type="match status" value="1"/>
</dbReference>
<organism evidence="10">
    <name type="scientific">marine metagenome</name>
    <dbReference type="NCBI Taxonomy" id="408172"/>
    <lineage>
        <taxon>unclassified sequences</taxon>
        <taxon>metagenomes</taxon>
        <taxon>ecological metagenomes</taxon>
    </lineage>
</organism>
<reference evidence="10" key="1">
    <citation type="submission" date="2018-05" db="EMBL/GenBank/DDBJ databases">
        <authorList>
            <person name="Lanie J.A."/>
            <person name="Ng W.-L."/>
            <person name="Kazmierczak K.M."/>
            <person name="Andrzejewski T.M."/>
            <person name="Davidsen T.M."/>
            <person name="Wayne K.J."/>
            <person name="Tettelin H."/>
            <person name="Glass J.I."/>
            <person name="Rusch D."/>
            <person name="Podicherti R."/>
            <person name="Tsui H.-C.T."/>
            <person name="Winkler M.E."/>
        </authorList>
    </citation>
    <scope>NUCLEOTIDE SEQUENCE</scope>
</reference>
<dbReference type="FunFam" id="3.30.590.10:FF:000001">
    <property type="entry name" value="Glutamine synthetase"/>
    <property type="match status" value="1"/>
</dbReference>
<dbReference type="Pfam" id="PF03951">
    <property type="entry name" value="Gln-synt_N"/>
    <property type="match status" value="1"/>
</dbReference>
<dbReference type="PANTHER" id="PTHR43407">
    <property type="entry name" value="GLUTAMINE SYNTHETASE"/>
    <property type="match status" value="1"/>
</dbReference>
<keyword evidence="6" id="KW-0067">ATP-binding</keyword>
<dbReference type="Gene3D" id="3.30.590.10">
    <property type="entry name" value="Glutamine synthetase/guanido kinase, catalytic domain"/>
    <property type="match status" value="1"/>
</dbReference>
<evidence type="ECO:0000256" key="5">
    <source>
        <dbReference type="ARBA" id="ARBA00022741"/>
    </source>
</evidence>
<comment type="subcellular location">
    <subcellularLocation>
        <location evidence="1">Cytoplasm</location>
    </subcellularLocation>
</comment>
<evidence type="ECO:0000256" key="4">
    <source>
        <dbReference type="ARBA" id="ARBA00022598"/>
    </source>
</evidence>
<dbReference type="InterPro" id="IPR036651">
    <property type="entry name" value="Gln_synt_N_sf"/>
</dbReference>
<gene>
    <name evidence="10" type="ORF">METZ01_LOCUS250758</name>
</gene>
<dbReference type="NCBIfam" id="TIGR00653">
    <property type="entry name" value="GlnA"/>
    <property type="match status" value="1"/>
</dbReference>
<dbReference type="InterPro" id="IPR027303">
    <property type="entry name" value="Gln_synth_gly_rich_site"/>
</dbReference>
<feature type="domain" description="GS catalytic" evidence="9">
    <location>
        <begin position="76"/>
        <end position="443"/>
    </location>
</feature>
<dbReference type="Gene3D" id="3.10.20.70">
    <property type="entry name" value="Glutamine synthetase, N-terminal domain"/>
    <property type="match status" value="1"/>
</dbReference>
<evidence type="ECO:0000259" key="8">
    <source>
        <dbReference type="PROSITE" id="PS51986"/>
    </source>
</evidence>
<evidence type="ECO:0000256" key="2">
    <source>
        <dbReference type="ARBA" id="ARBA00009897"/>
    </source>
</evidence>
<dbReference type="GO" id="GO:0005737">
    <property type="term" value="C:cytoplasm"/>
    <property type="evidence" value="ECO:0007669"/>
    <property type="project" value="UniProtKB-SubCell"/>
</dbReference>
<dbReference type="InterPro" id="IPR027302">
    <property type="entry name" value="Gln_synth_N_conserv_site"/>
</dbReference>
<dbReference type="GO" id="GO:0016020">
    <property type="term" value="C:membrane"/>
    <property type="evidence" value="ECO:0007669"/>
    <property type="project" value="TreeGrafter"/>
</dbReference>
<dbReference type="GO" id="GO:0019740">
    <property type="term" value="P:nitrogen utilization"/>
    <property type="evidence" value="ECO:0007669"/>
    <property type="project" value="TreeGrafter"/>
</dbReference>
<sequence length="443" mass="49459">HHITIPIKFLNEDLFTDGVGFDGSSVRGFQSIEKSDMTMVPDITTAYIDPFYSEKTIAFYCYIVDPVTYESYSKDPRFIAKKAEEYLKSSGMGETAYFGPEAEFFIFNDVKYDSGSNFAFHEVDSGEGAWNTGREESPNLGHKPRHKEGYFPLPPVDSMHDVRTEMVITMEDIGINVEAHHHEVATGGQQEIDLEFSPLLSMADDLLKYKYVVKNVAKQHGLTATFMPKPLFGDNGSGMHVHSSIWKNGETLMYKKGNYADLSDFALHYIGGILKHAPALLALCAPTTNSYKRLVPGFEAPVNIAYSEANRTASVRIPNNYTSSPKAKRIEFRCPDPSSNPYLVFSSILMAGLDGVKNKIDPGQPTDINIYEAPADILAKIPSTPGSLAEALEALEKDHAFLLEGGVFTKDNIETYISYKRENEVNPMNLRPHPHEFNLYYDA</sequence>
<proteinExistence type="inferred from homology"/>
<dbReference type="PANTHER" id="PTHR43407:SF1">
    <property type="entry name" value="LENGSIN"/>
    <property type="match status" value="1"/>
</dbReference>
<evidence type="ECO:0000259" key="9">
    <source>
        <dbReference type="PROSITE" id="PS51987"/>
    </source>
</evidence>
<dbReference type="SUPFAM" id="SSF54368">
    <property type="entry name" value="Glutamine synthetase, N-terminal domain"/>
    <property type="match status" value="1"/>
</dbReference>
<feature type="non-terminal residue" evidence="10">
    <location>
        <position position="1"/>
    </location>
</feature>
<dbReference type="InterPro" id="IPR004809">
    <property type="entry name" value="Gln_synth_I"/>
</dbReference>
<keyword evidence="5" id="KW-0547">Nucleotide-binding</keyword>
<dbReference type="GO" id="GO:0004356">
    <property type="term" value="F:glutamine synthetase activity"/>
    <property type="evidence" value="ECO:0007669"/>
    <property type="project" value="InterPro"/>
</dbReference>
<name>A0A382IDW0_9ZZZZ</name>
<dbReference type="PROSITE" id="PS00180">
    <property type="entry name" value="GLNA_1"/>
    <property type="match status" value="1"/>
</dbReference>
<dbReference type="SMART" id="SM01230">
    <property type="entry name" value="Gln-synt_C"/>
    <property type="match status" value="1"/>
</dbReference>
<dbReference type="SUPFAM" id="SSF55931">
    <property type="entry name" value="Glutamine synthetase/guanido kinase"/>
    <property type="match status" value="1"/>
</dbReference>
<dbReference type="PROSITE" id="PS51987">
    <property type="entry name" value="GS_CATALYTIC"/>
    <property type="match status" value="1"/>
</dbReference>
<protein>
    <recommendedName>
        <fullName evidence="7">Glutamate--ammonia ligase</fullName>
    </recommendedName>
</protein>
<evidence type="ECO:0000313" key="10">
    <source>
        <dbReference type="EMBL" id="SVB97904.1"/>
    </source>
</evidence>
<keyword evidence="4" id="KW-0436">Ligase</keyword>
<dbReference type="InterPro" id="IPR008146">
    <property type="entry name" value="Gln_synth_cat_dom"/>
</dbReference>
<dbReference type="InterPro" id="IPR014746">
    <property type="entry name" value="Gln_synth/guanido_kin_cat_dom"/>
</dbReference>
<evidence type="ECO:0000256" key="1">
    <source>
        <dbReference type="ARBA" id="ARBA00004496"/>
    </source>
</evidence>
<comment type="similarity">
    <text evidence="2">Belongs to the glutamine synthetase family.</text>
</comment>
<dbReference type="InterPro" id="IPR008147">
    <property type="entry name" value="Gln_synt_N"/>
</dbReference>
<evidence type="ECO:0000256" key="6">
    <source>
        <dbReference type="ARBA" id="ARBA00022840"/>
    </source>
</evidence>
<dbReference type="GO" id="GO:0005524">
    <property type="term" value="F:ATP binding"/>
    <property type="evidence" value="ECO:0007669"/>
    <property type="project" value="UniProtKB-KW"/>
</dbReference>
<evidence type="ECO:0000256" key="7">
    <source>
        <dbReference type="ARBA" id="ARBA00030668"/>
    </source>
</evidence>
<evidence type="ECO:0000256" key="3">
    <source>
        <dbReference type="ARBA" id="ARBA00022490"/>
    </source>
</evidence>
<dbReference type="GO" id="GO:0006542">
    <property type="term" value="P:glutamine biosynthetic process"/>
    <property type="evidence" value="ECO:0007669"/>
    <property type="project" value="InterPro"/>
</dbReference>
<dbReference type="AlphaFoldDB" id="A0A382IDW0"/>
<feature type="domain" description="GS beta-grasp" evidence="8">
    <location>
        <begin position="1"/>
        <end position="68"/>
    </location>
</feature>
<keyword evidence="3" id="KW-0963">Cytoplasm</keyword>
<dbReference type="EMBL" id="UINC01066824">
    <property type="protein sequence ID" value="SVB97904.1"/>
    <property type="molecule type" value="Genomic_DNA"/>
</dbReference>